<feature type="chain" id="PRO_5036192731" description="Lipoprotein" evidence="2">
    <location>
        <begin position="25"/>
        <end position="230"/>
    </location>
</feature>
<evidence type="ECO:0008006" key="4">
    <source>
        <dbReference type="Google" id="ProtNLM"/>
    </source>
</evidence>
<feature type="signal peptide" evidence="2">
    <location>
        <begin position="1"/>
        <end position="24"/>
    </location>
</feature>
<organism evidence="3">
    <name type="scientific">Xanthomonas hortorum pv. gardneri</name>
    <dbReference type="NCBI Taxonomy" id="2754056"/>
    <lineage>
        <taxon>Bacteria</taxon>
        <taxon>Pseudomonadati</taxon>
        <taxon>Pseudomonadota</taxon>
        <taxon>Gammaproteobacteria</taxon>
        <taxon>Lysobacterales</taxon>
        <taxon>Lysobacteraceae</taxon>
        <taxon>Xanthomonas</taxon>
    </lineage>
</organism>
<feature type="compositionally biased region" description="Polar residues" evidence="1">
    <location>
        <begin position="47"/>
        <end position="63"/>
    </location>
</feature>
<evidence type="ECO:0000256" key="1">
    <source>
        <dbReference type="SAM" id="MobiDB-lite"/>
    </source>
</evidence>
<evidence type="ECO:0000256" key="2">
    <source>
        <dbReference type="SAM" id="SignalP"/>
    </source>
</evidence>
<dbReference type="EMBL" id="LR828253">
    <property type="protein sequence ID" value="CAD0298648.1"/>
    <property type="molecule type" value="Genomic_DNA"/>
</dbReference>
<dbReference type="EMBL" id="LR828253">
    <property type="protein sequence ID" value="CAD0298643.1"/>
    <property type="molecule type" value="Genomic_DNA"/>
</dbReference>
<evidence type="ECO:0000313" key="3">
    <source>
        <dbReference type="EMBL" id="CAD0298643.1"/>
    </source>
</evidence>
<protein>
    <recommendedName>
        <fullName evidence="4">Lipoprotein</fullName>
    </recommendedName>
</protein>
<feature type="region of interest" description="Disordered" evidence="1">
    <location>
        <begin position="42"/>
        <end position="63"/>
    </location>
</feature>
<sequence length="230" mass="24606">MTRLRSLALLVSLTLAAVLSSACARSSEEIAGDARGVRSVAAKSPASHATSKTVTNGVNTPTTSISNQELEARLLQFADAFKVPEDMSYTRLESALGMKLGPASEPASPWHVVKDVALADGYTFYATHFPAKKGFSSMEVAVALPNPIDPTRTPTSVCIWDAAALSQKLEAMGYKRGGQRPFQAGWLRQHWRSIDNGKQGFSVALLIYRTSQESGARECAFGLQIDGGDA</sequence>
<keyword evidence="2" id="KW-0732">Signal</keyword>
<gene>
    <name evidence="3" type="ORF">CFBP8129_00910</name>
</gene>
<accession>A0A6V7B8S8</accession>
<reference evidence="3" key="1">
    <citation type="submission" date="2020-07" db="EMBL/GenBank/DDBJ databases">
        <authorList>
            <person name="Pothier F. J."/>
        </authorList>
    </citation>
    <scope>NUCLEOTIDE SEQUENCE</scope>
    <source>
        <strain evidence="3">CFBP 8129</strain>
    </source>
</reference>
<name>A0A6V7B8S8_9XANT</name>
<dbReference type="PROSITE" id="PS51257">
    <property type="entry name" value="PROKAR_LIPOPROTEIN"/>
    <property type="match status" value="1"/>
</dbReference>
<dbReference type="AlphaFoldDB" id="A0A6V7B8S8"/>
<proteinExistence type="predicted"/>